<evidence type="ECO:0000256" key="6">
    <source>
        <dbReference type="ARBA" id="ARBA00023211"/>
    </source>
</evidence>
<feature type="binding site" evidence="10">
    <location>
        <position position="212"/>
    </location>
    <ligand>
        <name>Mn(2+)</name>
        <dbReference type="ChEBI" id="CHEBI:29035"/>
    </ligand>
</feature>
<feature type="binding site" evidence="10">
    <location>
        <position position="175"/>
    </location>
    <ligand>
        <name>Mn(2+)</name>
        <dbReference type="ChEBI" id="CHEBI:29035"/>
    </ligand>
</feature>
<organism evidence="14 15">
    <name type="scientific">Metabacillus litoralis</name>
    <dbReference type="NCBI Taxonomy" id="152268"/>
    <lineage>
        <taxon>Bacteria</taxon>
        <taxon>Bacillati</taxon>
        <taxon>Bacillota</taxon>
        <taxon>Bacilli</taxon>
        <taxon>Bacillales</taxon>
        <taxon>Bacillaceae</taxon>
        <taxon>Metabacillus</taxon>
    </lineage>
</organism>
<keyword evidence="10" id="KW-0533">Nickel</keyword>
<evidence type="ECO:0000256" key="11">
    <source>
        <dbReference type="PIRSR" id="PIRSR601088-4"/>
    </source>
</evidence>
<dbReference type="GO" id="GO:0016616">
    <property type="term" value="F:oxidoreductase activity, acting on the CH-OH group of donors, NAD or NADP as acceptor"/>
    <property type="evidence" value="ECO:0007669"/>
    <property type="project" value="InterPro"/>
</dbReference>
<dbReference type="InterPro" id="IPR001088">
    <property type="entry name" value="Glyco_hydro_4"/>
</dbReference>
<evidence type="ECO:0000256" key="9">
    <source>
        <dbReference type="PIRSR" id="PIRSR601088-2"/>
    </source>
</evidence>
<evidence type="ECO:0000256" key="5">
    <source>
        <dbReference type="ARBA" id="ARBA00023027"/>
    </source>
</evidence>
<dbReference type="InterPro" id="IPR022616">
    <property type="entry name" value="Glyco_hydro_4_C"/>
</dbReference>
<evidence type="ECO:0000256" key="3">
    <source>
        <dbReference type="ARBA" id="ARBA00022723"/>
    </source>
</evidence>
<keyword evidence="5 12" id="KW-0520">NAD</keyword>
<dbReference type="Pfam" id="PF11975">
    <property type="entry name" value="Glyco_hydro_4C"/>
    <property type="match status" value="1"/>
</dbReference>
<evidence type="ECO:0000313" key="15">
    <source>
        <dbReference type="Proteomes" id="UP000321363"/>
    </source>
</evidence>
<dbReference type="PANTHER" id="PTHR32092:SF2">
    <property type="entry name" value="ALPHA-GALACTURONIDASE"/>
    <property type="match status" value="1"/>
</dbReference>
<dbReference type="Gene3D" id="3.90.1820.10">
    <property type="entry name" value="AglA-like glucosidase"/>
    <property type="match status" value="1"/>
</dbReference>
<dbReference type="SUPFAM" id="SSF51735">
    <property type="entry name" value="NAD(P)-binding Rossmann-fold domains"/>
    <property type="match status" value="1"/>
</dbReference>
<comment type="similarity">
    <text evidence="2 12">Belongs to the glycosyl hydrolase 4 family.</text>
</comment>
<sequence>MTNLQSLKIAYIGGGSKGWAKSLMNDLALESRISGTVALYDINYEAANRNAQIGNRISNHEKAKSNWKYEAVTTMEEALSDSDFVIISILPGTFEEMASDVHAPEKYGVYQSVGDTVGPGGLVRALRTIPMFVEIAQAIKRHAPKAWVINYTNPMSLCTRTLYEVFPEIKAFGCCHEVFETQNLLSEVVKEFLDKEVQHRSDIKVNVLGINHFTWINKASYQNIDLMPYYKQFVEKYDETGYEKEEGEWKNSVFSSCNKVKFDLYKKYSLIAAAGDRHLAEFMPPTYLKNPETVAYWKFHLTHVDFRKKDLIEKVNHNEALIEGKKELNLVSSSEEGVNIILALLGVEDLVTNVNYPNKGQIEGLPLGTIVETNALFKYDSVQPVFAGKLPLDIHNMVSRHVINQESILKASLTKDKQLAFNTFVNEPLLAAVNREDAEELFNEMLDNTKSYLAGWDI</sequence>
<dbReference type="InterPro" id="IPR036291">
    <property type="entry name" value="NAD(P)-bd_dom_sf"/>
</dbReference>
<feature type="site" description="Increases basicity of active site Tyr" evidence="11">
    <location>
        <position position="115"/>
    </location>
</feature>
<keyword evidence="15" id="KW-1185">Reference proteome</keyword>
<feature type="domain" description="Glycosyl hydrolase family 4 C-terminal" evidence="13">
    <location>
        <begin position="207"/>
        <end position="429"/>
    </location>
</feature>
<dbReference type="RefSeq" id="WP_146948764.1">
    <property type="nucleotide sequence ID" value="NZ_VOQF01000006.1"/>
</dbReference>
<accession>A0A5C6VYC7</accession>
<dbReference type="GO" id="GO:0005975">
    <property type="term" value="P:carbohydrate metabolic process"/>
    <property type="evidence" value="ECO:0007669"/>
    <property type="project" value="InterPro"/>
</dbReference>
<dbReference type="AlphaFoldDB" id="A0A5C6VYC7"/>
<dbReference type="PRINTS" id="PR00732">
    <property type="entry name" value="GLHYDRLASE4"/>
</dbReference>
<dbReference type="OrthoDB" id="9808275at2"/>
<comment type="caution">
    <text evidence="14">The sequence shown here is derived from an EMBL/GenBank/DDBJ whole genome shotgun (WGS) entry which is preliminary data.</text>
</comment>
<dbReference type="SUPFAM" id="SSF56327">
    <property type="entry name" value="LDH C-terminal domain-like"/>
    <property type="match status" value="1"/>
</dbReference>
<keyword evidence="10" id="KW-0408">Iron</keyword>
<dbReference type="InterPro" id="IPR015955">
    <property type="entry name" value="Lactate_DH/Glyco_Ohase_4_C"/>
</dbReference>
<keyword evidence="4 12" id="KW-0378">Hydrolase</keyword>
<evidence type="ECO:0000256" key="2">
    <source>
        <dbReference type="ARBA" id="ARBA00010141"/>
    </source>
</evidence>
<keyword evidence="8 12" id="KW-0326">Glycosidase</keyword>
<protein>
    <submittedName>
        <fullName evidence="14">Alpha-glucosidase/alpha-galactosidase</fullName>
    </submittedName>
</protein>
<keyword evidence="10" id="KW-0170">Cobalt</keyword>
<evidence type="ECO:0000256" key="7">
    <source>
        <dbReference type="ARBA" id="ARBA00023277"/>
    </source>
</evidence>
<dbReference type="GO" id="GO:0046872">
    <property type="term" value="F:metal ion binding"/>
    <property type="evidence" value="ECO:0007669"/>
    <property type="project" value="UniProtKB-KW"/>
</dbReference>
<dbReference type="GO" id="GO:0004553">
    <property type="term" value="F:hydrolase activity, hydrolyzing O-glycosyl compounds"/>
    <property type="evidence" value="ECO:0007669"/>
    <property type="project" value="InterPro"/>
</dbReference>
<comment type="cofactor">
    <cofactor evidence="1">
        <name>Mn(2+)</name>
        <dbReference type="ChEBI" id="CHEBI:29035"/>
    </cofactor>
</comment>
<gene>
    <name evidence="14" type="ORF">FS935_11740</name>
</gene>
<name>A0A5C6VYC7_9BACI</name>
<evidence type="ECO:0000256" key="8">
    <source>
        <dbReference type="ARBA" id="ARBA00023295"/>
    </source>
</evidence>
<reference evidence="14 15" key="1">
    <citation type="journal article" date="2005" name="Int. J. Syst. Evol. Microbiol.">
        <title>Bacillus litoralis sp. nov., isolated from a tidal flat of the Yellow Sea in Korea.</title>
        <authorList>
            <person name="Yoon J.H."/>
            <person name="Oh T.K."/>
        </authorList>
    </citation>
    <scope>NUCLEOTIDE SEQUENCE [LARGE SCALE GENOMIC DNA]</scope>
    <source>
        <strain evidence="14 15">SW-211</strain>
    </source>
</reference>
<comment type="cofactor">
    <cofactor evidence="12">
        <name>NAD(+)</name>
        <dbReference type="ChEBI" id="CHEBI:57540"/>
    </cofactor>
    <text evidence="12">Binds 1 NAD(+) per subunit.</text>
</comment>
<evidence type="ECO:0000256" key="4">
    <source>
        <dbReference type="ARBA" id="ARBA00022801"/>
    </source>
</evidence>
<evidence type="ECO:0000256" key="1">
    <source>
        <dbReference type="ARBA" id="ARBA00001936"/>
    </source>
</evidence>
<keyword evidence="7" id="KW-0119">Carbohydrate metabolism</keyword>
<dbReference type="Pfam" id="PF02056">
    <property type="entry name" value="Glyco_hydro_4"/>
    <property type="match status" value="1"/>
</dbReference>
<dbReference type="InterPro" id="IPR053715">
    <property type="entry name" value="GH4_Enzyme_sf"/>
</dbReference>
<feature type="binding site" evidence="9">
    <location>
        <position position="153"/>
    </location>
    <ligand>
        <name>substrate</name>
    </ligand>
</feature>
<evidence type="ECO:0000259" key="13">
    <source>
        <dbReference type="Pfam" id="PF11975"/>
    </source>
</evidence>
<evidence type="ECO:0000256" key="12">
    <source>
        <dbReference type="RuleBase" id="RU361152"/>
    </source>
</evidence>
<dbReference type="EMBL" id="VOQF01000006">
    <property type="protein sequence ID" value="TXC90580.1"/>
    <property type="molecule type" value="Genomic_DNA"/>
</dbReference>
<proteinExistence type="inferred from homology"/>
<keyword evidence="3 10" id="KW-0479">Metal-binding</keyword>
<keyword evidence="6 10" id="KW-0464">Manganese</keyword>
<evidence type="ECO:0000313" key="14">
    <source>
        <dbReference type="EMBL" id="TXC90580.1"/>
    </source>
</evidence>
<dbReference type="PANTHER" id="PTHR32092">
    <property type="entry name" value="6-PHOSPHO-BETA-GLUCOSIDASE-RELATED"/>
    <property type="match status" value="1"/>
</dbReference>
<dbReference type="Proteomes" id="UP000321363">
    <property type="component" value="Unassembled WGS sequence"/>
</dbReference>
<evidence type="ECO:0000256" key="10">
    <source>
        <dbReference type="PIRSR" id="PIRSR601088-3"/>
    </source>
</evidence>